<evidence type="ECO:0000256" key="1">
    <source>
        <dbReference type="SAM" id="SignalP"/>
    </source>
</evidence>
<keyword evidence="3" id="KW-1185">Reference proteome</keyword>
<feature type="chain" id="PRO_5026006296" evidence="1">
    <location>
        <begin position="19"/>
        <end position="152"/>
    </location>
</feature>
<sequence>MKPLVVAALALASMAGSARGQQHNHDPLAGHTPPPGTIVVTINPEARVAAAWSDATRPNACEPRLDILVHIHNEGFVTSNLSATLVGADASTTTLSFSGDVLRGVPMETRMLSLSRTELAPSDVTIEFALANDPTALTEARRVNLHLLCRQS</sequence>
<gene>
    <name evidence="2" type="ORF">DSM104635_01741</name>
</gene>
<keyword evidence="1" id="KW-0732">Signal</keyword>
<evidence type="ECO:0000313" key="2">
    <source>
        <dbReference type="EMBL" id="QGZ94906.1"/>
    </source>
</evidence>
<proteinExistence type="predicted"/>
<dbReference type="Proteomes" id="UP000431269">
    <property type="component" value="Chromosome"/>
</dbReference>
<dbReference type="EMBL" id="CP047045">
    <property type="protein sequence ID" value="QGZ94906.1"/>
    <property type="molecule type" value="Genomic_DNA"/>
</dbReference>
<accession>A0A6I6MNK3</accession>
<evidence type="ECO:0000313" key="3">
    <source>
        <dbReference type="Proteomes" id="UP000431269"/>
    </source>
</evidence>
<organism evidence="2 3">
    <name type="scientific">Terricaulis silvestris</name>
    <dbReference type="NCBI Taxonomy" id="2686094"/>
    <lineage>
        <taxon>Bacteria</taxon>
        <taxon>Pseudomonadati</taxon>
        <taxon>Pseudomonadota</taxon>
        <taxon>Alphaproteobacteria</taxon>
        <taxon>Caulobacterales</taxon>
        <taxon>Caulobacteraceae</taxon>
        <taxon>Terricaulis</taxon>
    </lineage>
</organism>
<protein>
    <submittedName>
        <fullName evidence="2">Uncharacterized protein</fullName>
    </submittedName>
</protein>
<dbReference type="AlphaFoldDB" id="A0A6I6MNK3"/>
<dbReference type="KEGG" id="tsv:DSM104635_01741"/>
<reference evidence="3" key="1">
    <citation type="submission" date="2019-12" db="EMBL/GenBank/DDBJ databases">
        <title>Complete genome of Terracaulis silvestris 0127_4.</title>
        <authorList>
            <person name="Vieira S."/>
            <person name="Riedel T."/>
            <person name="Sproer C."/>
            <person name="Pascual J."/>
            <person name="Boedeker C."/>
            <person name="Overmann J."/>
        </authorList>
    </citation>
    <scope>NUCLEOTIDE SEQUENCE [LARGE SCALE GENOMIC DNA]</scope>
    <source>
        <strain evidence="3">0127_4</strain>
    </source>
</reference>
<dbReference type="RefSeq" id="WP_158765808.1">
    <property type="nucleotide sequence ID" value="NZ_CP047045.1"/>
</dbReference>
<feature type="signal peptide" evidence="1">
    <location>
        <begin position="1"/>
        <end position="18"/>
    </location>
</feature>
<name>A0A6I6MNK3_9CAUL</name>